<name>A0A420HTL3_9PEZI</name>
<dbReference type="EMBL" id="MCFK01004776">
    <property type="protein sequence ID" value="RKF60778.1"/>
    <property type="molecule type" value="Genomic_DNA"/>
</dbReference>
<gene>
    <name evidence="1" type="ORF">OnM2_047063</name>
</gene>
<proteinExistence type="predicted"/>
<organism evidence="1 2">
    <name type="scientific">Erysiphe neolycopersici</name>
    <dbReference type="NCBI Taxonomy" id="212602"/>
    <lineage>
        <taxon>Eukaryota</taxon>
        <taxon>Fungi</taxon>
        <taxon>Dikarya</taxon>
        <taxon>Ascomycota</taxon>
        <taxon>Pezizomycotina</taxon>
        <taxon>Leotiomycetes</taxon>
        <taxon>Erysiphales</taxon>
        <taxon>Erysiphaceae</taxon>
        <taxon>Erysiphe</taxon>
    </lineage>
</organism>
<comment type="caution">
    <text evidence="1">The sequence shown here is derived from an EMBL/GenBank/DDBJ whole genome shotgun (WGS) entry which is preliminary data.</text>
</comment>
<evidence type="ECO:0000313" key="2">
    <source>
        <dbReference type="Proteomes" id="UP000286134"/>
    </source>
</evidence>
<reference evidence="1 2" key="1">
    <citation type="journal article" date="2018" name="BMC Genomics">
        <title>Comparative genome analyses reveal sequence features reflecting distinct modes of host-adaptation between dicot and monocot powdery mildew.</title>
        <authorList>
            <person name="Wu Y."/>
            <person name="Ma X."/>
            <person name="Pan Z."/>
            <person name="Kale S.D."/>
            <person name="Song Y."/>
            <person name="King H."/>
            <person name="Zhang Q."/>
            <person name="Presley C."/>
            <person name="Deng X."/>
            <person name="Wei C.I."/>
            <person name="Xiao S."/>
        </authorList>
    </citation>
    <scope>NUCLEOTIDE SEQUENCE [LARGE SCALE GENOMIC DNA]</scope>
    <source>
        <strain evidence="1">UMSG2</strain>
    </source>
</reference>
<dbReference type="Proteomes" id="UP000286134">
    <property type="component" value="Unassembled WGS sequence"/>
</dbReference>
<keyword evidence="2" id="KW-1185">Reference proteome</keyword>
<dbReference type="AlphaFoldDB" id="A0A420HTL3"/>
<accession>A0A420HTL3</accession>
<protein>
    <submittedName>
        <fullName evidence="1">Uncharacterized protein</fullName>
    </submittedName>
</protein>
<sequence length="75" mass="8610">MSRISSTIVATFIEQVISPRFILCSDIRKYLGYAFASALQRLNNLRCDLNAEIYQQEKIEENISALKNLKQCPLD</sequence>
<evidence type="ECO:0000313" key="1">
    <source>
        <dbReference type="EMBL" id="RKF60778.1"/>
    </source>
</evidence>